<organism evidence="2 3">
    <name type="scientific">Evansella cellulosilytica (strain ATCC 21833 / DSM 2522 / FERM P-1141 / JCM 9156 / N-4)</name>
    <name type="common">Bacillus cellulosilyticus</name>
    <dbReference type="NCBI Taxonomy" id="649639"/>
    <lineage>
        <taxon>Bacteria</taxon>
        <taxon>Bacillati</taxon>
        <taxon>Bacillota</taxon>
        <taxon>Bacilli</taxon>
        <taxon>Bacillales</taxon>
        <taxon>Bacillaceae</taxon>
        <taxon>Evansella</taxon>
    </lineage>
</organism>
<dbReference type="eggNOG" id="ENOG5031VB5">
    <property type="taxonomic scope" value="Bacteria"/>
</dbReference>
<accession>E6TWH4</accession>
<name>E6TWH4_EVAC2</name>
<dbReference type="Proteomes" id="UP000001401">
    <property type="component" value="Chromosome"/>
</dbReference>
<proteinExistence type="predicted"/>
<feature type="transmembrane region" description="Helical" evidence="1">
    <location>
        <begin position="31"/>
        <end position="57"/>
    </location>
</feature>
<sequence precursor="true">MDLLERVITAIVSALLFSFALSALGGLMEYFLAYFIFSFFIIAVGGIIFSIFADLLLGKMNFNRKLSKYFMSIVLYAAGGIVVNVFFYITVFNEGLGEEALQMMTFGIVAALIFLHIKYLTSLVTKKFVY</sequence>
<dbReference type="EMBL" id="CP002394">
    <property type="protein sequence ID" value="ADU32237.1"/>
    <property type="molecule type" value="Genomic_DNA"/>
</dbReference>
<dbReference type="HOGENOM" id="CLU_1933774_0_0_9"/>
<dbReference type="OrthoDB" id="9816425at2"/>
<keyword evidence="1" id="KW-0472">Membrane</keyword>
<protein>
    <submittedName>
        <fullName evidence="2">Uncharacterized protein</fullName>
    </submittedName>
</protein>
<dbReference type="AlphaFoldDB" id="E6TWH4"/>
<evidence type="ECO:0000256" key="1">
    <source>
        <dbReference type="SAM" id="Phobius"/>
    </source>
</evidence>
<dbReference type="STRING" id="649639.Bcell_4006"/>
<keyword evidence="3" id="KW-1185">Reference proteome</keyword>
<feature type="transmembrane region" description="Helical" evidence="1">
    <location>
        <begin position="7"/>
        <end position="25"/>
    </location>
</feature>
<evidence type="ECO:0000313" key="3">
    <source>
        <dbReference type="Proteomes" id="UP000001401"/>
    </source>
</evidence>
<gene>
    <name evidence="2" type="ordered locus">Bcell_4006</name>
</gene>
<feature type="transmembrane region" description="Helical" evidence="1">
    <location>
        <begin position="101"/>
        <end position="120"/>
    </location>
</feature>
<keyword evidence="1" id="KW-1133">Transmembrane helix</keyword>
<dbReference type="KEGG" id="bco:Bcell_4006"/>
<reference evidence="2 3" key="1">
    <citation type="submission" date="2010-12" db="EMBL/GenBank/DDBJ databases">
        <title>Complete sequence of Bacillus cellulosilyticus DSM 2522.</title>
        <authorList>
            <consortium name="US DOE Joint Genome Institute"/>
            <person name="Lucas S."/>
            <person name="Copeland A."/>
            <person name="Lapidus A."/>
            <person name="Cheng J.-F."/>
            <person name="Bruce D."/>
            <person name="Goodwin L."/>
            <person name="Pitluck S."/>
            <person name="Chertkov O."/>
            <person name="Detter J.C."/>
            <person name="Han C."/>
            <person name="Tapia R."/>
            <person name="Land M."/>
            <person name="Hauser L."/>
            <person name="Jeffries C."/>
            <person name="Kyrpides N."/>
            <person name="Ivanova N."/>
            <person name="Mikhailova N."/>
            <person name="Brumm P."/>
            <person name="Mead D."/>
            <person name="Woyke T."/>
        </authorList>
    </citation>
    <scope>NUCLEOTIDE SEQUENCE [LARGE SCALE GENOMIC DNA]</scope>
    <source>
        <strain evidence="3">ATCC 21833 / DSM 2522 / FERM P-1141 / JCM 9156 / N-4</strain>
    </source>
</reference>
<feature type="transmembrane region" description="Helical" evidence="1">
    <location>
        <begin position="69"/>
        <end position="89"/>
    </location>
</feature>
<dbReference type="RefSeq" id="WP_013490565.1">
    <property type="nucleotide sequence ID" value="NC_014829.1"/>
</dbReference>
<evidence type="ECO:0000313" key="2">
    <source>
        <dbReference type="EMBL" id="ADU32237.1"/>
    </source>
</evidence>
<keyword evidence="1" id="KW-0812">Transmembrane</keyword>